<dbReference type="EMBL" id="GGEC01092936">
    <property type="protein sequence ID" value="MBX73420.1"/>
    <property type="molecule type" value="Transcribed_RNA"/>
</dbReference>
<name>A0A2P2R2K6_RHIMU</name>
<proteinExistence type="predicted"/>
<sequence>MPEFICTALLPIKRKRYCKCLTICSSSMATHRTGELLGIFQGKFVHICTAHIYRLK</sequence>
<accession>A0A2P2R2K6</accession>
<evidence type="ECO:0000313" key="1">
    <source>
        <dbReference type="EMBL" id="MBX73420.1"/>
    </source>
</evidence>
<reference evidence="1" key="1">
    <citation type="submission" date="2018-02" db="EMBL/GenBank/DDBJ databases">
        <title>Rhizophora mucronata_Transcriptome.</title>
        <authorList>
            <person name="Meera S.P."/>
            <person name="Sreeshan A."/>
            <person name="Augustine A."/>
        </authorList>
    </citation>
    <scope>NUCLEOTIDE SEQUENCE</scope>
    <source>
        <tissue evidence="1">Leaf</tissue>
    </source>
</reference>
<organism evidence="1">
    <name type="scientific">Rhizophora mucronata</name>
    <name type="common">Asiatic mangrove</name>
    <dbReference type="NCBI Taxonomy" id="61149"/>
    <lineage>
        <taxon>Eukaryota</taxon>
        <taxon>Viridiplantae</taxon>
        <taxon>Streptophyta</taxon>
        <taxon>Embryophyta</taxon>
        <taxon>Tracheophyta</taxon>
        <taxon>Spermatophyta</taxon>
        <taxon>Magnoliopsida</taxon>
        <taxon>eudicotyledons</taxon>
        <taxon>Gunneridae</taxon>
        <taxon>Pentapetalae</taxon>
        <taxon>rosids</taxon>
        <taxon>fabids</taxon>
        <taxon>Malpighiales</taxon>
        <taxon>Rhizophoraceae</taxon>
        <taxon>Rhizophora</taxon>
    </lineage>
</organism>
<protein>
    <submittedName>
        <fullName evidence="1">Uncharacterized protein</fullName>
    </submittedName>
</protein>
<dbReference type="AlphaFoldDB" id="A0A2P2R2K6"/>